<dbReference type="Proteomes" id="UP000528185">
    <property type="component" value="Unassembled WGS sequence"/>
</dbReference>
<accession>A0AAN1ZZP1</accession>
<dbReference type="RefSeq" id="WP_153045021.1">
    <property type="nucleotide sequence ID" value="NZ_CAICSX020000001.1"/>
</dbReference>
<dbReference type="EMBL" id="CAICSX020000001">
    <property type="protein sequence ID" value="CAD0210266.1"/>
    <property type="molecule type" value="Genomic_DNA"/>
</dbReference>
<comment type="caution">
    <text evidence="1">The sequence shown here is derived from an EMBL/GenBank/DDBJ whole genome shotgun (WGS) entry which is preliminary data.</text>
</comment>
<organism evidence="1 2">
    <name type="scientific">Rhizobium rhizogenes</name>
    <name type="common">Agrobacterium rhizogenes</name>
    <dbReference type="NCBI Taxonomy" id="359"/>
    <lineage>
        <taxon>Bacteria</taxon>
        <taxon>Pseudomonadati</taxon>
        <taxon>Pseudomonadota</taxon>
        <taxon>Alphaproteobacteria</taxon>
        <taxon>Hyphomicrobiales</taxon>
        <taxon>Rhizobiaceae</taxon>
        <taxon>Rhizobium/Agrobacterium group</taxon>
        <taxon>Rhizobium</taxon>
    </lineage>
</organism>
<evidence type="ECO:0000313" key="1">
    <source>
        <dbReference type="EMBL" id="CAD0210266.1"/>
    </source>
</evidence>
<evidence type="ECO:0000313" key="2">
    <source>
        <dbReference type="Proteomes" id="UP000528185"/>
    </source>
</evidence>
<gene>
    <name evidence="1" type="ORF">AGRHK599_LOCUS281</name>
</gene>
<dbReference type="AlphaFoldDB" id="A0AAN1ZZP1"/>
<name>A0AAN1ZZP1_RHIRH</name>
<proteinExistence type="predicted"/>
<protein>
    <submittedName>
        <fullName evidence="1">Uncharacterized protein</fullName>
    </submittedName>
</protein>
<reference evidence="1 2" key="1">
    <citation type="submission" date="2020-06" db="EMBL/GenBank/DDBJ databases">
        <authorList>
            <person name="De Coninck B."/>
            <person name="Ibrahim H."/>
        </authorList>
    </citation>
    <scope>NUCLEOTIDE SEQUENCE [LARGE SCALE GENOMIC DNA]</scope>
    <source>
        <strain evidence="1">Ag_rhizogenes_K599</strain>
    </source>
</reference>
<sequence>MLHMKATLDMKVAAATCGYQLHMTEPEIDNNGFDFTIAHRYDHLHVQNKATISGAGVRSWDFHPLLFQVPFLERDISPCVDGYPVGGTEGAMGGALLHVVSKEAAEDGRLDVKYYYFDIFYVAAVEQGLWVSEKFGREEAQSILRKIRNGNWSERINLPLRAFLPISSPAAILAFRFHMPRPSNYVSMGHKCPNGLEELWRAEVRHWLPPDALA</sequence>